<organism evidence="11 12">
    <name type="scientific">Chaetops frenatus</name>
    <name type="common">Rufous rock-jumper</name>
    <dbReference type="NCBI Taxonomy" id="221966"/>
    <lineage>
        <taxon>Eukaryota</taxon>
        <taxon>Metazoa</taxon>
        <taxon>Chordata</taxon>
        <taxon>Craniata</taxon>
        <taxon>Vertebrata</taxon>
        <taxon>Euteleostomi</taxon>
        <taxon>Archelosauria</taxon>
        <taxon>Archosauria</taxon>
        <taxon>Dinosauria</taxon>
        <taxon>Saurischia</taxon>
        <taxon>Theropoda</taxon>
        <taxon>Coelurosauria</taxon>
        <taxon>Aves</taxon>
        <taxon>Neognathae</taxon>
        <taxon>Neoaves</taxon>
        <taxon>Telluraves</taxon>
        <taxon>Australaves</taxon>
        <taxon>Passeriformes</taxon>
        <taxon>Picathartidae</taxon>
        <taxon>Chaetops</taxon>
    </lineage>
</organism>
<dbReference type="SUPFAM" id="SSF54452">
    <property type="entry name" value="MHC antigen-recognition domain"/>
    <property type="match status" value="1"/>
</dbReference>
<dbReference type="Pfam" id="PF00969">
    <property type="entry name" value="MHC_II_beta"/>
    <property type="match status" value="1"/>
</dbReference>
<dbReference type="InterPro" id="IPR000353">
    <property type="entry name" value="MHC_II_b_N"/>
</dbReference>
<keyword evidence="6" id="KW-0472">Membrane</keyword>
<keyword evidence="2" id="KW-0812">Transmembrane</keyword>
<protein>
    <submittedName>
        <fullName evidence="11">HB21 protein</fullName>
    </submittedName>
</protein>
<dbReference type="SMART" id="SM00921">
    <property type="entry name" value="MHC_II_beta"/>
    <property type="match status" value="1"/>
</dbReference>
<keyword evidence="7" id="KW-1015">Disulfide bond</keyword>
<evidence type="ECO:0000256" key="6">
    <source>
        <dbReference type="ARBA" id="ARBA00023136"/>
    </source>
</evidence>
<keyword evidence="9" id="KW-0491">MHC II</keyword>
<keyword evidence="12" id="KW-1185">Reference proteome</keyword>
<comment type="subcellular location">
    <subcellularLocation>
        <location evidence="1">Membrane</location>
        <topology evidence="1">Single-pass type I membrane protein</topology>
    </subcellularLocation>
</comment>
<comment type="caution">
    <text evidence="11">The sequence shown here is derived from an EMBL/GenBank/DDBJ whole genome shotgun (WGS) entry which is preliminary data.</text>
</comment>
<evidence type="ECO:0000256" key="2">
    <source>
        <dbReference type="ARBA" id="ARBA00022692"/>
    </source>
</evidence>
<evidence type="ECO:0000259" key="10">
    <source>
        <dbReference type="SMART" id="SM00921"/>
    </source>
</evidence>
<keyword evidence="4" id="KW-1133">Transmembrane helix</keyword>
<feature type="non-terminal residue" evidence="11">
    <location>
        <position position="1"/>
    </location>
</feature>
<evidence type="ECO:0000256" key="1">
    <source>
        <dbReference type="ARBA" id="ARBA00004479"/>
    </source>
</evidence>
<evidence type="ECO:0000313" key="11">
    <source>
        <dbReference type="EMBL" id="NXT72312.1"/>
    </source>
</evidence>
<reference evidence="11 12" key="1">
    <citation type="submission" date="2019-09" db="EMBL/GenBank/DDBJ databases">
        <title>Bird 10,000 Genomes (B10K) Project - Family phase.</title>
        <authorList>
            <person name="Zhang G."/>
        </authorList>
    </citation>
    <scope>NUCLEOTIDE SEQUENCE [LARGE SCALE GENOMIC DNA]</scope>
    <source>
        <strain evidence="11">B10K-DU-012-41</strain>
    </source>
</reference>
<dbReference type="PANTHER" id="PTHR19944">
    <property type="entry name" value="MHC CLASS II-RELATED"/>
    <property type="match status" value="1"/>
</dbReference>
<keyword evidence="5" id="KW-1064">Adaptive immunity</keyword>
<dbReference type="InterPro" id="IPR014745">
    <property type="entry name" value="MHC_II_a/b_N"/>
</dbReference>
<sequence>PPELCPAHSGVFQQMGKAECQFLNGTEKVRLLERHFYNREVYIVYDSDVGHYVGLNSHGEFNAKRWNSDPAIMEQKRAEVDTVCRHNYEVVTPFSVER</sequence>
<evidence type="ECO:0000256" key="7">
    <source>
        <dbReference type="ARBA" id="ARBA00023157"/>
    </source>
</evidence>
<dbReference type="GO" id="GO:0002250">
    <property type="term" value="P:adaptive immune response"/>
    <property type="evidence" value="ECO:0007669"/>
    <property type="project" value="UniProtKB-KW"/>
</dbReference>
<dbReference type="GO" id="GO:0042613">
    <property type="term" value="C:MHC class II protein complex"/>
    <property type="evidence" value="ECO:0007669"/>
    <property type="project" value="UniProtKB-KW"/>
</dbReference>
<feature type="non-terminal residue" evidence="11">
    <location>
        <position position="98"/>
    </location>
</feature>
<dbReference type="Gene3D" id="3.10.320.10">
    <property type="entry name" value="Class II Histocompatibility Antigen, M Beta Chain, Chain B, domain 1"/>
    <property type="match status" value="1"/>
</dbReference>
<evidence type="ECO:0000256" key="3">
    <source>
        <dbReference type="ARBA" id="ARBA00022859"/>
    </source>
</evidence>
<evidence type="ECO:0000256" key="8">
    <source>
        <dbReference type="ARBA" id="ARBA00023180"/>
    </source>
</evidence>
<evidence type="ECO:0000256" key="4">
    <source>
        <dbReference type="ARBA" id="ARBA00022989"/>
    </source>
</evidence>
<proteinExistence type="predicted"/>
<dbReference type="EMBL" id="VZTR01033128">
    <property type="protein sequence ID" value="NXT72312.1"/>
    <property type="molecule type" value="Genomic_DNA"/>
</dbReference>
<dbReference type="InterPro" id="IPR050160">
    <property type="entry name" value="MHC/Immunoglobulin"/>
</dbReference>
<feature type="domain" description="MHC class II beta chain N-terminal" evidence="10">
    <location>
        <begin position="18"/>
        <end position="92"/>
    </location>
</feature>
<dbReference type="InterPro" id="IPR011162">
    <property type="entry name" value="MHC_I/II-like_Ag-recog"/>
</dbReference>
<dbReference type="FunFam" id="3.10.320.10:FF:000001">
    <property type="entry name" value="HLA class II histocompatibility antigen, DRB1-1 beta chain"/>
    <property type="match status" value="1"/>
</dbReference>
<dbReference type="GO" id="GO:0002504">
    <property type="term" value="P:antigen processing and presentation of peptide or polysaccharide antigen via MHC class II"/>
    <property type="evidence" value="ECO:0007669"/>
    <property type="project" value="UniProtKB-KW"/>
</dbReference>
<evidence type="ECO:0000313" key="12">
    <source>
        <dbReference type="Proteomes" id="UP000563107"/>
    </source>
</evidence>
<name>A0A7L3EUG2_9PASS</name>
<gene>
    <name evidence="11" type="primary">H2eb1</name>
    <name evidence="11" type="ORF">CHAFRE_R15096</name>
</gene>
<dbReference type="Proteomes" id="UP000563107">
    <property type="component" value="Unassembled WGS sequence"/>
</dbReference>
<keyword evidence="3" id="KW-0391">Immunity</keyword>
<dbReference type="AlphaFoldDB" id="A0A7L3EUG2"/>
<dbReference type="PANTHER" id="PTHR19944:SF99">
    <property type="entry name" value="HLA CLASS II HISTOCOMPATIBILITY ANTIGEN, DRB1 BETA CHAIN"/>
    <property type="match status" value="1"/>
</dbReference>
<evidence type="ECO:0000256" key="9">
    <source>
        <dbReference type="ARBA" id="ARBA00023182"/>
    </source>
</evidence>
<evidence type="ECO:0000256" key="5">
    <source>
        <dbReference type="ARBA" id="ARBA00023130"/>
    </source>
</evidence>
<accession>A0A7L3EUG2</accession>
<keyword evidence="8" id="KW-0325">Glycoprotein</keyword>